<accession>A0ABX0QJ46</accession>
<dbReference type="Proteomes" id="UP000606008">
    <property type="component" value="Unassembled WGS sequence"/>
</dbReference>
<keyword evidence="3" id="KW-1185">Reference proteome</keyword>
<comment type="caution">
    <text evidence="2">The sequence shown here is derived from an EMBL/GenBank/DDBJ whole genome shotgun (WGS) entry which is preliminary data.</text>
</comment>
<dbReference type="EMBL" id="WAEL01000004">
    <property type="protein sequence ID" value="NID11271.1"/>
    <property type="molecule type" value="Genomic_DNA"/>
</dbReference>
<reference evidence="2" key="1">
    <citation type="submission" date="2024-05" db="EMBL/GenBank/DDBJ databases">
        <authorList>
            <person name="Jung D.-H."/>
        </authorList>
    </citation>
    <scope>NUCLEOTIDE SEQUENCE</scope>
    <source>
        <strain evidence="2">JA-25</strain>
    </source>
</reference>
<name>A0ABX0QJ46_9BACT</name>
<feature type="compositionally biased region" description="Polar residues" evidence="1">
    <location>
        <begin position="46"/>
        <end position="58"/>
    </location>
</feature>
<gene>
    <name evidence="2" type="ORF">F7231_13925</name>
</gene>
<proteinExistence type="predicted"/>
<dbReference type="RefSeq" id="WP_166692309.1">
    <property type="nucleotide sequence ID" value="NZ_WAEL01000004.1"/>
</dbReference>
<organism evidence="2 3">
    <name type="scientific">Fibrivirga algicola</name>
    <dbReference type="NCBI Taxonomy" id="2950420"/>
    <lineage>
        <taxon>Bacteria</taxon>
        <taxon>Pseudomonadati</taxon>
        <taxon>Bacteroidota</taxon>
        <taxon>Cytophagia</taxon>
        <taxon>Cytophagales</taxon>
        <taxon>Spirosomataceae</taxon>
        <taxon>Fibrivirga</taxon>
    </lineage>
</organism>
<evidence type="ECO:0000313" key="2">
    <source>
        <dbReference type="EMBL" id="NID11271.1"/>
    </source>
</evidence>
<feature type="region of interest" description="Disordered" evidence="1">
    <location>
        <begin position="1"/>
        <end position="20"/>
    </location>
</feature>
<evidence type="ECO:0000256" key="1">
    <source>
        <dbReference type="SAM" id="MobiDB-lite"/>
    </source>
</evidence>
<evidence type="ECO:0000313" key="3">
    <source>
        <dbReference type="Proteomes" id="UP000606008"/>
    </source>
</evidence>
<sequence>MRIIIELDDPKSPTVSTTDLAASSATLPATTGTAIDTVDAGGAPTNAANDEVTTSESSTLTADTAITVLDGGAAPTFPNP</sequence>
<protein>
    <submittedName>
        <fullName evidence="2">Uncharacterized protein</fullName>
    </submittedName>
</protein>
<feature type="region of interest" description="Disordered" evidence="1">
    <location>
        <begin position="36"/>
        <end position="58"/>
    </location>
</feature>